<dbReference type="InterPro" id="IPR045227">
    <property type="entry name" value="WDR18/Ipi3/RID3"/>
</dbReference>
<evidence type="ECO:0000256" key="5">
    <source>
        <dbReference type="PROSITE-ProRule" id="PRU00221"/>
    </source>
</evidence>
<keyword evidence="4" id="KW-0677">Repeat</keyword>
<evidence type="ECO:0000256" key="4">
    <source>
        <dbReference type="ARBA" id="ARBA00022737"/>
    </source>
</evidence>
<dbReference type="OrthoDB" id="756370at2759"/>
<feature type="repeat" description="WD" evidence="5">
    <location>
        <begin position="174"/>
        <end position="218"/>
    </location>
</feature>
<protein>
    <recommendedName>
        <fullName evidence="6">Pre-rRNA-processing protein IPI3</fullName>
    </recommendedName>
</protein>
<dbReference type="Gene3D" id="2.130.10.10">
    <property type="entry name" value="YVTN repeat-like/Quinoprotein amine dehydrogenase"/>
    <property type="match status" value="2"/>
</dbReference>
<proteinExistence type="inferred from homology"/>
<dbReference type="AlphaFoldDB" id="A0A8E2JMF0"/>
<dbReference type="InterPro" id="IPR001680">
    <property type="entry name" value="WD40_rpt"/>
</dbReference>
<dbReference type="Pfam" id="PF00400">
    <property type="entry name" value="WD40"/>
    <property type="match status" value="2"/>
</dbReference>
<dbReference type="SMART" id="SM00320">
    <property type="entry name" value="WD40"/>
    <property type="match status" value="5"/>
</dbReference>
<dbReference type="InterPro" id="IPR015943">
    <property type="entry name" value="WD40/YVTN_repeat-like_dom_sf"/>
</dbReference>
<feature type="repeat" description="WD" evidence="5">
    <location>
        <begin position="123"/>
        <end position="156"/>
    </location>
</feature>
<dbReference type="PANTHER" id="PTHR18763:SF0">
    <property type="entry name" value="WD REPEAT-CONTAINING PROTEIN 18"/>
    <property type="match status" value="1"/>
</dbReference>
<evidence type="ECO:0000256" key="7">
    <source>
        <dbReference type="SAM" id="MobiDB-lite"/>
    </source>
</evidence>
<accession>A0A8E2JMF0</accession>
<dbReference type="EMBL" id="KV751004">
    <property type="protein sequence ID" value="OCL02089.1"/>
    <property type="molecule type" value="Genomic_DNA"/>
</dbReference>
<dbReference type="SUPFAM" id="SSF50978">
    <property type="entry name" value="WD40 repeat-like"/>
    <property type="match status" value="1"/>
</dbReference>
<dbReference type="PROSITE" id="PS50082">
    <property type="entry name" value="WD_REPEATS_2"/>
    <property type="match status" value="2"/>
</dbReference>
<sequence>MLTEHFIASISTPSKPNTGVTKDAGIFLYEFQPLASQRSVFKKSATSSNCLAVSTSHIFAAQVEKAVVHVYNREKGNQEAIVPFPERIHSIALASGDTVLLLGTESGRILVWETCTGRLVSTPTSHLQQVTTLAVDPSSNFFLSGSTDSIIHVWSLPNLLSFSPDASHTPIHTLSTHRGLITALVTGHNASSASIAISASQDNSAIVWDYRNGKVLRTYLLEATPLALALDPADRAFYASYEDGSIQTIDLFDAAQRESAVNNLHDSSLSNRPIQPPTRTRFNASSQNLGSAATLSLSWDGTTLLSGHSSGKIASWDISKGGYVSTLANLPGPVMNLHFLPPTGFPGTPTPKFKIPTIVKPRHNASPTSIGAVDSTGTAPGNYALNVQLTSRIRLPSISASSIPVANPSEFETALTHPSFPSSLLDDGLAELAAWSAQPPNGASAPVSADYLSLAPTPQNGTSSLSHADGNILESSHESQLQELRAQVASLQRVQKVTFKQLAELREERGWWVEKEERRERRRLRRKARRREEAGLVEGGSGKEGNAVRDEDEKMDDGEESEEVDSSDDDDYGDLDRSSGGDESGLE</sequence>
<evidence type="ECO:0000256" key="6">
    <source>
        <dbReference type="RuleBase" id="RU369067"/>
    </source>
</evidence>
<dbReference type="Proteomes" id="UP000250140">
    <property type="component" value="Unassembled WGS sequence"/>
</dbReference>
<organism evidence="8 9">
    <name type="scientific">Glonium stellatum</name>
    <dbReference type="NCBI Taxonomy" id="574774"/>
    <lineage>
        <taxon>Eukaryota</taxon>
        <taxon>Fungi</taxon>
        <taxon>Dikarya</taxon>
        <taxon>Ascomycota</taxon>
        <taxon>Pezizomycotina</taxon>
        <taxon>Dothideomycetes</taxon>
        <taxon>Pleosporomycetidae</taxon>
        <taxon>Gloniales</taxon>
        <taxon>Gloniaceae</taxon>
        <taxon>Glonium</taxon>
    </lineage>
</organism>
<comment type="subunit">
    <text evidence="6">Component of the RIX1 complex, composed of IPI1, RIX1/IPI2 and IPI3 in a 1:2:2 stoichiometry. The complex interacts (via RIX1) with MDN1 (via its hexameric AAA ATPase ring) and the pre-60S ribosome particles.</text>
</comment>
<dbReference type="FunFam" id="2.130.10.10:FF:000929">
    <property type="entry name" value="Ribosomal assembly complex component Ipi3"/>
    <property type="match status" value="1"/>
</dbReference>
<keyword evidence="6" id="KW-0539">Nucleus</keyword>
<gene>
    <name evidence="8" type="ORF">AOQ84DRAFT_349635</name>
</gene>
<evidence type="ECO:0000256" key="2">
    <source>
        <dbReference type="ARBA" id="ARBA00010143"/>
    </source>
</evidence>
<comment type="function">
    <text evidence="1 6">Component of the RIX1 complex required for processing of ITS2 sequences from 35S pre-rRNA.</text>
</comment>
<evidence type="ECO:0000256" key="3">
    <source>
        <dbReference type="ARBA" id="ARBA00022574"/>
    </source>
</evidence>
<evidence type="ECO:0000256" key="1">
    <source>
        <dbReference type="ARBA" id="ARBA00002355"/>
    </source>
</evidence>
<feature type="region of interest" description="Disordered" evidence="7">
    <location>
        <begin position="262"/>
        <end position="285"/>
    </location>
</feature>
<dbReference type="GO" id="GO:0120330">
    <property type="term" value="C:rixosome complex"/>
    <property type="evidence" value="ECO:0007669"/>
    <property type="project" value="UniProtKB-UniRule"/>
</dbReference>
<dbReference type="GO" id="GO:0006261">
    <property type="term" value="P:DNA-templated DNA replication"/>
    <property type="evidence" value="ECO:0007669"/>
    <property type="project" value="TreeGrafter"/>
</dbReference>
<dbReference type="InterPro" id="IPR036322">
    <property type="entry name" value="WD40_repeat_dom_sf"/>
</dbReference>
<dbReference type="PANTHER" id="PTHR18763">
    <property type="entry name" value="WD-REPEAT PROTEIN 18"/>
    <property type="match status" value="1"/>
</dbReference>
<evidence type="ECO:0000313" key="8">
    <source>
        <dbReference type="EMBL" id="OCL02089.1"/>
    </source>
</evidence>
<keyword evidence="6" id="KW-0698">rRNA processing</keyword>
<keyword evidence="9" id="KW-1185">Reference proteome</keyword>
<reference evidence="8 9" key="1">
    <citation type="journal article" date="2016" name="Nat. Commun.">
        <title>Ectomycorrhizal ecology is imprinted in the genome of the dominant symbiotic fungus Cenococcum geophilum.</title>
        <authorList>
            <consortium name="DOE Joint Genome Institute"/>
            <person name="Peter M."/>
            <person name="Kohler A."/>
            <person name="Ohm R.A."/>
            <person name="Kuo A."/>
            <person name="Krutzmann J."/>
            <person name="Morin E."/>
            <person name="Arend M."/>
            <person name="Barry K.W."/>
            <person name="Binder M."/>
            <person name="Choi C."/>
            <person name="Clum A."/>
            <person name="Copeland A."/>
            <person name="Grisel N."/>
            <person name="Haridas S."/>
            <person name="Kipfer T."/>
            <person name="LaButti K."/>
            <person name="Lindquist E."/>
            <person name="Lipzen A."/>
            <person name="Maire R."/>
            <person name="Meier B."/>
            <person name="Mihaltcheva S."/>
            <person name="Molinier V."/>
            <person name="Murat C."/>
            <person name="Poggeler S."/>
            <person name="Quandt C.A."/>
            <person name="Sperisen C."/>
            <person name="Tritt A."/>
            <person name="Tisserant E."/>
            <person name="Crous P.W."/>
            <person name="Henrissat B."/>
            <person name="Nehls U."/>
            <person name="Egli S."/>
            <person name="Spatafora J.W."/>
            <person name="Grigoriev I.V."/>
            <person name="Martin F.M."/>
        </authorList>
    </citation>
    <scope>NUCLEOTIDE SEQUENCE [LARGE SCALE GENOMIC DNA]</scope>
    <source>
        <strain evidence="8 9">CBS 207.34</strain>
    </source>
</reference>
<feature type="region of interest" description="Disordered" evidence="7">
    <location>
        <begin position="523"/>
        <end position="587"/>
    </location>
</feature>
<evidence type="ECO:0000313" key="9">
    <source>
        <dbReference type="Proteomes" id="UP000250140"/>
    </source>
</evidence>
<feature type="compositionally biased region" description="Acidic residues" evidence="7">
    <location>
        <begin position="553"/>
        <end position="573"/>
    </location>
</feature>
<dbReference type="GO" id="GO:0005656">
    <property type="term" value="C:nuclear pre-replicative complex"/>
    <property type="evidence" value="ECO:0007669"/>
    <property type="project" value="TreeGrafter"/>
</dbReference>
<name>A0A8E2JMF0_9PEZI</name>
<comment type="subcellular location">
    <subcellularLocation>
        <location evidence="6">Nucleus</location>
    </subcellularLocation>
</comment>
<keyword evidence="3 5" id="KW-0853">WD repeat</keyword>
<dbReference type="GO" id="GO:0006364">
    <property type="term" value="P:rRNA processing"/>
    <property type="evidence" value="ECO:0007669"/>
    <property type="project" value="UniProtKB-UniRule"/>
</dbReference>
<dbReference type="PROSITE" id="PS50294">
    <property type="entry name" value="WD_REPEATS_REGION"/>
    <property type="match status" value="1"/>
</dbReference>
<comment type="similarity">
    <text evidence="2 6">Belongs to the WD repeat IPI3/WDR18 family.</text>
</comment>